<feature type="transmembrane region" description="Helical" evidence="7">
    <location>
        <begin position="253"/>
        <end position="272"/>
    </location>
</feature>
<evidence type="ECO:0000313" key="9">
    <source>
        <dbReference type="Proteomes" id="UP001226867"/>
    </source>
</evidence>
<keyword evidence="4 7" id="KW-0812">Transmembrane</keyword>
<keyword evidence="6 7" id="KW-0472">Membrane</keyword>
<evidence type="ECO:0000313" key="8">
    <source>
        <dbReference type="EMBL" id="MDP9901937.1"/>
    </source>
</evidence>
<proteinExistence type="predicted"/>
<keyword evidence="5 7" id="KW-1133">Transmembrane helix</keyword>
<feature type="transmembrane region" description="Helical" evidence="7">
    <location>
        <begin position="221"/>
        <end position="241"/>
    </location>
</feature>
<dbReference type="InterPro" id="IPR036259">
    <property type="entry name" value="MFS_trans_sf"/>
</dbReference>
<gene>
    <name evidence="8" type="ORF">J2W36_004209</name>
</gene>
<evidence type="ECO:0000256" key="4">
    <source>
        <dbReference type="ARBA" id="ARBA00022692"/>
    </source>
</evidence>
<feature type="transmembrane region" description="Helical" evidence="7">
    <location>
        <begin position="169"/>
        <end position="188"/>
    </location>
</feature>
<protein>
    <submittedName>
        <fullName evidence="8">MFS family permease</fullName>
    </submittedName>
</protein>
<dbReference type="EMBL" id="JAUSRO010000015">
    <property type="protein sequence ID" value="MDP9901937.1"/>
    <property type="molecule type" value="Genomic_DNA"/>
</dbReference>
<dbReference type="InterPro" id="IPR011701">
    <property type="entry name" value="MFS"/>
</dbReference>
<feature type="transmembrane region" description="Helical" evidence="7">
    <location>
        <begin position="279"/>
        <end position="299"/>
    </location>
</feature>
<evidence type="ECO:0000256" key="2">
    <source>
        <dbReference type="ARBA" id="ARBA00022448"/>
    </source>
</evidence>
<organism evidence="8 9">
    <name type="scientific">Variovorax ginsengisoli</name>
    <dbReference type="NCBI Taxonomy" id="363844"/>
    <lineage>
        <taxon>Bacteria</taxon>
        <taxon>Pseudomonadati</taxon>
        <taxon>Pseudomonadota</taxon>
        <taxon>Betaproteobacteria</taxon>
        <taxon>Burkholderiales</taxon>
        <taxon>Comamonadaceae</taxon>
        <taxon>Variovorax</taxon>
    </lineage>
</organism>
<dbReference type="SUPFAM" id="SSF103473">
    <property type="entry name" value="MFS general substrate transporter"/>
    <property type="match status" value="1"/>
</dbReference>
<evidence type="ECO:0000256" key="5">
    <source>
        <dbReference type="ARBA" id="ARBA00022989"/>
    </source>
</evidence>
<comment type="subcellular location">
    <subcellularLocation>
        <location evidence="1">Cell membrane</location>
        <topology evidence="1">Multi-pass membrane protein</topology>
    </subcellularLocation>
</comment>
<dbReference type="RefSeq" id="WP_307691702.1">
    <property type="nucleotide sequence ID" value="NZ_JAUSRO010000015.1"/>
</dbReference>
<dbReference type="Gene3D" id="1.20.1250.20">
    <property type="entry name" value="MFS general substrate transporter like domains"/>
    <property type="match status" value="1"/>
</dbReference>
<dbReference type="PANTHER" id="PTHR23513">
    <property type="entry name" value="INTEGRAL MEMBRANE EFFLUX PROTEIN-RELATED"/>
    <property type="match status" value="1"/>
</dbReference>
<dbReference type="Pfam" id="PF07690">
    <property type="entry name" value="MFS_1"/>
    <property type="match status" value="1"/>
</dbReference>
<reference evidence="8 9" key="1">
    <citation type="submission" date="2023-07" db="EMBL/GenBank/DDBJ databases">
        <title>Sorghum-associated microbial communities from plants grown in Nebraska, USA.</title>
        <authorList>
            <person name="Schachtman D."/>
        </authorList>
    </citation>
    <scope>NUCLEOTIDE SEQUENCE [LARGE SCALE GENOMIC DNA]</scope>
    <source>
        <strain evidence="8 9">DS1607</strain>
    </source>
</reference>
<comment type="caution">
    <text evidence="8">The sequence shown here is derived from an EMBL/GenBank/DDBJ whole genome shotgun (WGS) entry which is preliminary data.</text>
</comment>
<evidence type="ECO:0000256" key="6">
    <source>
        <dbReference type="ARBA" id="ARBA00023136"/>
    </source>
</evidence>
<dbReference type="PANTHER" id="PTHR23513:SF9">
    <property type="entry name" value="ENTEROBACTIN EXPORTER ENTS"/>
    <property type="match status" value="1"/>
</dbReference>
<dbReference type="Proteomes" id="UP001226867">
    <property type="component" value="Unassembled WGS sequence"/>
</dbReference>
<evidence type="ECO:0000256" key="1">
    <source>
        <dbReference type="ARBA" id="ARBA00004651"/>
    </source>
</evidence>
<evidence type="ECO:0000256" key="3">
    <source>
        <dbReference type="ARBA" id="ARBA00022475"/>
    </source>
</evidence>
<sequence length="410" mass="42001">MTAPFSPLRGAFRSVWLLRGCSTLGSQLLAFALGLHLYQVSGSALDLGLLGLVQFVPSLAFALPAGQLVDRFAPGRIAMLAQLLNALAAGALLLPVPAGVSIVLVLYAAALATGATRAFEHPIHTALLPSVVAEGDVSRAVAWVTSVAKIGTMVGPIIGGALYAMAPEVAYGGALGLFIVAALLAATLPGRSEKLAQLSGLRAAFAGLHVIWRDRVLGGAMLLDMLAVLLGGATALLPIYALDVLRVGPVELGFLRAAPGIGAVAVGVWLTYRPVARRVGTVLLSATAVFGALTVAFGLSRSLPLSLVLLAAIGGADMVSIHIRSALVQLRTPAELRGRVGAVNGIFISSSNQIGAFESGLTAYWFGTVPAIVLGGAATVAAVGVIAMLVAPLRRTDDIHTVTSIARQRR</sequence>
<dbReference type="CDD" id="cd06173">
    <property type="entry name" value="MFS_MefA_like"/>
    <property type="match status" value="1"/>
</dbReference>
<name>A0ABT9SF08_9BURK</name>
<keyword evidence="9" id="KW-1185">Reference proteome</keyword>
<accession>A0ABT9SF08</accession>
<feature type="transmembrane region" description="Helical" evidence="7">
    <location>
        <begin position="44"/>
        <end position="65"/>
    </location>
</feature>
<evidence type="ECO:0000256" key="7">
    <source>
        <dbReference type="SAM" id="Phobius"/>
    </source>
</evidence>
<feature type="transmembrane region" description="Helical" evidence="7">
    <location>
        <begin position="16"/>
        <end position="38"/>
    </location>
</feature>
<keyword evidence="3" id="KW-1003">Cell membrane</keyword>
<feature type="transmembrane region" description="Helical" evidence="7">
    <location>
        <begin position="140"/>
        <end position="163"/>
    </location>
</feature>
<feature type="transmembrane region" description="Helical" evidence="7">
    <location>
        <begin position="363"/>
        <end position="390"/>
    </location>
</feature>
<keyword evidence="2" id="KW-0813">Transport</keyword>